<dbReference type="HOGENOM" id="CLU_2811477_0_0_6"/>
<protein>
    <submittedName>
        <fullName evidence="1">Uncharacterized protein</fullName>
    </submittedName>
</protein>
<proteinExistence type="predicted"/>
<gene>
    <name evidence="1" type="ordered locus">XBJ1_0167</name>
</gene>
<sequence>MGLGQYFLDHQCVDINHAVLNQVQRQHADLMSFARITRHLTTACKEYKISYTIPLFGYIQFFVNFPT</sequence>
<name>D3UYE0_XENBS</name>
<organism evidence="1 2">
    <name type="scientific">Xenorhabdus bovienii (strain SS-2004)</name>
    <name type="common">Xenorhabdus nematophila subsp. bovienii</name>
    <dbReference type="NCBI Taxonomy" id="406818"/>
    <lineage>
        <taxon>Bacteria</taxon>
        <taxon>Pseudomonadati</taxon>
        <taxon>Pseudomonadota</taxon>
        <taxon>Gammaproteobacteria</taxon>
        <taxon>Enterobacterales</taxon>
        <taxon>Morganellaceae</taxon>
        <taxon>Xenorhabdus</taxon>
    </lineage>
</organism>
<dbReference type="KEGG" id="xbo:XBJ1_0167"/>
<reference evidence="1" key="1">
    <citation type="journal article" date="2011" name="PLoS ONE">
        <title>The entomopathogenic bacterial endosymbionts xenorhabdus and photorhabdus: convergent lifestyles from divergent genomes.</title>
        <authorList>
            <person name="Chaston J.M."/>
            <person name="Suen G."/>
            <person name="Tucker S.L."/>
            <person name="Andersen A.W."/>
            <person name="Bhasin A."/>
            <person name="Bode E."/>
            <person name="Bode H.B."/>
            <person name="Brachmann A.O."/>
            <person name="Cowles C.E."/>
            <person name="Cowles K.N."/>
            <person name="Darby C."/>
            <person name="de Leon L."/>
            <person name="Drace K."/>
            <person name="Du Z."/>
            <person name="Givaudan A."/>
            <person name="Herbert Tran E.E."/>
            <person name="Jewell K.A."/>
            <person name="Knack J.J."/>
            <person name="Krasomil-Osterfeld K.C."/>
            <person name="Kukor R."/>
            <person name="Lanois A."/>
            <person name="Latreille P."/>
            <person name="Leimgruber N.K."/>
            <person name="Lipke C.M."/>
            <person name="Liu R."/>
            <person name="Lu X."/>
            <person name="Martens E.C."/>
            <person name="Marri P.R."/>
            <person name="Medigue C."/>
            <person name="Menard M.L."/>
            <person name="Miller N.M."/>
            <person name="Morales-Soto N."/>
            <person name="Norton S."/>
            <person name="Ogier J.C."/>
            <person name="Orchard S.S."/>
            <person name="Park D."/>
            <person name="Park Y."/>
            <person name="Qurollo B.A."/>
            <person name="Sugar D.R."/>
            <person name="Richards G.R."/>
            <person name="Rouy Z."/>
            <person name="Slominski B."/>
            <person name="Slominski K."/>
            <person name="Snyder H."/>
            <person name="Tjaden B.C."/>
            <person name="van der Hoeven R."/>
            <person name="Welch R.D."/>
            <person name="Wheeler C."/>
            <person name="Xiang B."/>
            <person name="Barbazuk B."/>
            <person name="Gaudriault S."/>
            <person name="Goodner B."/>
            <person name="Slater S.C."/>
            <person name="Forst S."/>
            <person name="Goldman B.S."/>
            <person name="Goodrich-Blair H."/>
        </authorList>
    </citation>
    <scope>NUCLEOTIDE SEQUENCE [LARGE SCALE GENOMIC DNA]</scope>
    <source>
        <strain evidence="1">SS-2004</strain>
    </source>
</reference>
<dbReference type="Proteomes" id="UP000002045">
    <property type="component" value="Chromosome"/>
</dbReference>
<evidence type="ECO:0000313" key="1">
    <source>
        <dbReference type="EMBL" id="CBJ79318.1"/>
    </source>
</evidence>
<dbReference type="EMBL" id="FN667741">
    <property type="protein sequence ID" value="CBJ79318.1"/>
    <property type="molecule type" value="Genomic_DNA"/>
</dbReference>
<accession>D3UYE0</accession>
<dbReference type="AlphaFoldDB" id="D3UYE0"/>
<evidence type="ECO:0000313" key="2">
    <source>
        <dbReference type="Proteomes" id="UP000002045"/>
    </source>
</evidence>